<comment type="caution">
    <text evidence="1">The sequence shown here is derived from an EMBL/GenBank/DDBJ whole genome shotgun (WGS) entry which is preliminary data.</text>
</comment>
<proteinExistence type="predicted"/>
<evidence type="ECO:0000313" key="2">
    <source>
        <dbReference type="Proteomes" id="UP000248917"/>
    </source>
</evidence>
<evidence type="ECO:0008006" key="3">
    <source>
        <dbReference type="Google" id="ProtNLM"/>
    </source>
</evidence>
<dbReference type="EMBL" id="QKTX01000001">
    <property type="protein sequence ID" value="PZV87193.1"/>
    <property type="molecule type" value="Genomic_DNA"/>
</dbReference>
<name>A0A326RZG3_9BACT</name>
<sequence length="168" mass="19185">MPVYMILESCPKLLNELKTLILQLKKEDYSQPNPVLISSSIGQHIRHILELFECLLDQYEGGIICYDTRKRDLQLETDPLSAIQKLEDMGFRLSKPDKNLLLISQVDGVSCAFKTSYLRELWYNLEHGIHHQAIIKLACAPLDYVTLPKHFGVAPSTQVHQKSVQPTI</sequence>
<organism evidence="1 2">
    <name type="scientific">Algoriphagus aquaeductus</name>
    <dbReference type="NCBI Taxonomy" id="475299"/>
    <lineage>
        <taxon>Bacteria</taxon>
        <taxon>Pseudomonadati</taxon>
        <taxon>Bacteroidota</taxon>
        <taxon>Cytophagia</taxon>
        <taxon>Cytophagales</taxon>
        <taxon>Cyclobacteriaceae</taxon>
        <taxon>Algoriphagus</taxon>
    </lineage>
</organism>
<protein>
    <recommendedName>
        <fullName evidence="3">DinB family protein</fullName>
    </recommendedName>
</protein>
<gene>
    <name evidence="1" type="ORF">CLV31_10165</name>
</gene>
<keyword evidence="2" id="KW-1185">Reference proteome</keyword>
<evidence type="ECO:0000313" key="1">
    <source>
        <dbReference type="EMBL" id="PZV87193.1"/>
    </source>
</evidence>
<dbReference type="AlphaFoldDB" id="A0A326RZG3"/>
<dbReference type="RefSeq" id="WP_111390884.1">
    <property type="nucleotide sequence ID" value="NZ_JBKBOX010000026.1"/>
</dbReference>
<reference evidence="1 2" key="1">
    <citation type="submission" date="2018-06" db="EMBL/GenBank/DDBJ databases">
        <title>Genomic Encyclopedia of Archaeal and Bacterial Type Strains, Phase II (KMG-II): from individual species to whole genera.</title>
        <authorList>
            <person name="Goeker M."/>
        </authorList>
    </citation>
    <scope>NUCLEOTIDE SEQUENCE [LARGE SCALE GENOMIC DNA]</scope>
    <source>
        <strain evidence="1 2">T4</strain>
    </source>
</reference>
<dbReference type="PANTHER" id="PTHR39473">
    <property type="match status" value="1"/>
</dbReference>
<dbReference type="Proteomes" id="UP000248917">
    <property type="component" value="Unassembled WGS sequence"/>
</dbReference>
<dbReference type="PANTHER" id="PTHR39473:SF1">
    <property type="entry name" value="DINB-LIKE DOMAIN-CONTAINING PROTEIN"/>
    <property type="match status" value="1"/>
</dbReference>
<accession>A0A326RZG3</accession>